<dbReference type="EMBL" id="HACA01010716">
    <property type="protein sequence ID" value="CDW28077.1"/>
    <property type="molecule type" value="Transcribed_RNA"/>
</dbReference>
<name>A0A0K2TQX5_LEPSM</name>
<dbReference type="AlphaFoldDB" id="A0A0K2TQX5"/>
<organism evidence="1">
    <name type="scientific">Lepeophtheirus salmonis</name>
    <name type="common">Salmon louse</name>
    <name type="synonym">Caligus salmonis</name>
    <dbReference type="NCBI Taxonomy" id="72036"/>
    <lineage>
        <taxon>Eukaryota</taxon>
        <taxon>Metazoa</taxon>
        <taxon>Ecdysozoa</taxon>
        <taxon>Arthropoda</taxon>
        <taxon>Crustacea</taxon>
        <taxon>Multicrustacea</taxon>
        <taxon>Hexanauplia</taxon>
        <taxon>Copepoda</taxon>
        <taxon>Siphonostomatoida</taxon>
        <taxon>Caligidae</taxon>
        <taxon>Lepeophtheirus</taxon>
    </lineage>
</organism>
<protein>
    <submittedName>
        <fullName evidence="1">Uncharacterized protein</fullName>
    </submittedName>
</protein>
<accession>A0A0K2TQX5</accession>
<proteinExistence type="predicted"/>
<sequence>MEYVLPKKYFSVQATYGISTYLIWDVYLFQLSYQFHHNYLSCTITTKGLQAVGSWVFPVWLIQLVAIHPSGTIDK</sequence>
<evidence type="ECO:0000313" key="1">
    <source>
        <dbReference type="EMBL" id="CDW28077.1"/>
    </source>
</evidence>
<reference evidence="1" key="1">
    <citation type="submission" date="2014-05" db="EMBL/GenBank/DDBJ databases">
        <authorList>
            <person name="Chronopoulou M."/>
        </authorList>
    </citation>
    <scope>NUCLEOTIDE SEQUENCE</scope>
    <source>
        <tissue evidence="1">Whole organism</tissue>
    </source>
</reference>